<sequence>MRQIFNDGSFHYLSTSYISQFYLIISQIYKKANHKIKKIIVNTMVVLKNEIYMLNLNYKKIAL</sequence>
<reference evidence="2 3" key="1">
    <citation type="submission" date="2010-12" db="EMBL/GenBank/DDBJ databases">
        <authorList>
            <person name="Muzny D."/>
            <person name="Qin X."/>
            <person name="Deng J."/>
            <person name="Jiang H."/>
            <person name="Liu Y."/>
            <person name="Qu J."/>
            <person name="Song X.-Z."/>
            <person name="Zhang L."/>
            <person name="Thornton R."/>
            <person name="Coyle M."/>
            <person name="Francisco L."/>
            <person name="Jackson L."/>
            <person name="Javaid M."/>
            <person name="Korchina V."/>
            <person name="Kovar C."/>
            <person name="Mata R."/>
            <person name="Mathew T."/>
            <person name="Ngo R."/>
            <person name="Nguyen L."/>
            <person name="Nguyen N."/>
            <person name="Okwuonu G."/>
            <person name="Ongeri F."/>
            <person name="Pham C."/>
            <person name="Simmons D."/>
            <person name="Wilczek-Boney K."/>
            <person name="Hale W."/>
            <person name="Jakkamsetti A."/>
            <person name="Pham P."/>
            <person name="Ruth R."/>
            <person name="San Lucas F."/>
            <person name="Warren J."/>
            <person name="Zhang J."/>
            <person name="Zhao Z."/>
            <person name="Zhou C."/>
            <person name="Zhu D."/>
            <person name="Lee S."/>
            <person name="Bess C."/>
            <person name="Blankenburg K."/>
            <person name="Forbes L."/>
            <person name="Fu Q."/>
            <person name="Gubbala S."/>
            <person name="Hirani K."/>
            <person name="Jayaseelan J.C."/>
            <person name="Lara F."/>
            <person name="Munidasa M."/>
            <person name="Palculict T."/>
            <person name="Patil S."/>
            <person name="Pu L.-L."/>
            <person name="Saada N."/>
            <person name="Tang L."/>
            <person name="Weissenberger G."/>
            <person name="Zhu Y."/>
            <person name="Hemphill L."/>
            <person name="Shang Y."/>
            <person name="Youmans B."/>
            <person name="Ayvaz T."/>
            <person name="Ross M."/>
            <person name="Santibanez J."/>
            <person name="Aqrawi P."/>
            <person name="Gross S."/>
            <person name="Joshi V."/>
            <person name="Fowler G."/>
            <person name="Nazareth L."/>
            <person name="Reid J."/>
            <person name="Worley K."/>
            <person name="Petrosino J."/>
            <person name="Highlander S."/>
            <person name="Gibbs R."/>
        </authorList>
    </citation>
    <scope>NUCLEOTIDE SEQUENCE [LARGE SCALE GENOMIC DNA]</scope>
    <source>
        <strain evidence="2 3">ATCC 23263</strain>
    </source>
</reference>
<dbReference type="Proteomes" id="UP000004754">
    <property type="component" value="Unassembled WGS sequence"/>
</dbReference>
<keyword evidence="1" id="KW-0472">Membrane</keyword>
<keyword evidence="3" id="KW-1185">Reference proteome</keyword>
<evidence type="ECO:0000313" key="3">
    <source>
        <dbReference type="Proteomes" id="UP000004754"/>
    </source>
</evidence>
<dbReference type="STRING" id="887929.HMP0721_2274"/>
<evidence type="ECO:0000313" key="2">
    <source>
        <dbReference type="EMBL" id="EFV00650.1"/>
    </source>
</evidence>
<comment type="caution">
    <text evidence="2">The sequence shown here is derived from an EMBL/GenBank/DDBJ whole genome shotgun (WGS) entry which is preliminary data.</text>
</comment>
<gene>
    <name evidence="2" type="ORF">HMP0721_2274</name>
</gene>
<dbReference type="HOGENOM" id="CLU_2882471_0_0_9"/>
<feature type="transmembrane region" description="Helical" evidence="1">
    <location>
        <begin position="12"/>
        <end position="29"/>
    </location>
</feature>
<name>E6MJT9_9FIRM</name>
<keyword evidence="1" id="KW-0812">Transmembrane</keyword>
<protein>
    <submittedName>
        <fullName evidence="2">Uncharacterized protein</fullName>
    </submittedName>
</protein>
<dbReference type="AlphaFoldDB" id="E6MJT9"/>
<proteinExistence type="predicted"/>
<keyword evidence="1" id="KW-1133">Transmembrane helix</keyword>
<accession>E6MJT9</accession>
<evidence type="ECO:0000256" key="1">
    <source>
        <dbReference type="SAM" id="Phobius"/>
    </source>
</evidence>
<dbReference type="EMBL" id="AEQN01000031">
    <property type="protein sequence ID" value="EFV00650.1"/>
    <property type="molecule type" value="Genomic_DNA"/>
</dbReference>
<organism evidence="2 3">
    <name type="scientific">Pseudoramibacter alactolyticus ATCC 23263</name>
    <dbReference type="NCBI Taxonomy" id="887929"/>
    <lineage>
        <taxon>Bacteria</taxon>
        <taxon>Bacillati</taxon>
        <taxon>Bacillota</taxon>
        <taxon>Clostridia</taxon>
        <taxon>Eubacteriales</taxon>
        <taxon>Eubacteriaceae</taxon>
        <taxon>Pseudoramibacter</taxon>
    </lineage>
</organism>